<organism evidence="7 8">
    <name type="scientific">Mucilaginibacter terrae</name>
    <dbReference type="NCBI Taxonomy" id="1955052"/>
    <lineage>
        <taxon>Bacteria</taxon>
        <taxon>Pseudomonadati</taxon>
        <taxon>Bacteroidota</taxon>
        <taxon>Sphingobacteriia</taxon>
        <taxon>Sphingobacteriales</taxon>
        <taxon>Sphingobacteriaceae</taxon>
        <taxon>Mucilaginibacter</taxon>
    </lineage>
</organism>
<evidence type="ECO:0000313" key="7">
    <source>
        <dbReference type="EMBL" id="MDT3401502.1"/>
    </source>
</evidence>
<dbReference type="PANTHER" id="PTHR34983:SF1">
    <property type="entry name" value="ARABINOGALACTAN ENDO-BETA-1,4-GALACTANASE A"/>
    <property type="match status" value="1"/>
</dbReference>
<comment type="catalytic activity">
    <reaction evidence="1 6">
        <text>The enzyme specifically hydrolyzes (1-&gt;4)-beta-D-galactosidic linkages in type I arabinogalactans.</text>
        <dbReference type="EC" id="3.2.1.89"/>
    </reaction>
</comment>
<name>A0ABU3GP08_9SPHI</name>
<dbReference type="Proteomes" id="UP001258315">
    <property type="component" value="Unassembled WGS sequence"/>
</dbReference>
<evidence type="ECO:0000313" key="8">
    <source>
        <dbReference type="Proteomes" id="UP001258315"/>
    </source>
</evidence>
<gene>
    <name evidence="7" type="ORF">QE417_000574</name>
</gene>
<evidence type="ECO:0000256" key="5">
    <source>
        <dbReference type="ARBA" id="ARBA00023295"/>
    </source>
</evidence>
<keyword evidence="5 6" id="KW-0326">Glycosidase</keyword>
<dbReference type="Gene3D" id="3.20.20.80">
    <property type="entry name" value="Glycosidases"/>
    <property type="match status" value="1"/>
</dbReference>
<evidence type="ECO:0000256" key="3">
    <source>
        <dbReference type="ARBA" id="ARBA00012556"/>
    </source>
</evidence>
<comment type="similarity">
    <text evidence="2 6">Belongs to the glycosyl hydrolase 53 family.</text>
</comment>
<dbReference type="EC" id="3.2.1.89" evidence="3 6"/>
<keyword evidence="8" id="KW-1185">Reference proteome</keyword>
<dbReference type="EMBL" id="JAVLVU010000001">
    <property type="protein sequence ID" value="MDT3401502.1"/>
    <property type="molecule type" value="Genomic_DNA"/>
</dbReference>
<keyword evidence="4 6" id="KW-0378">Hydrolase</keyword>
<evidence type="ECO:0000256" key="6">
    <source>
        <dbReference type="RuleBase" id="RU361192"/>
    </source>
</evidence>
<reference evidence="8" key="1">
    <citation type="submission" date="2023-07" db="EMBL/GenBank/DDBJ databases">
        <title>Functional and genomic diversity of the sorghum phyllosphere microbiome.</title>
        <authorList>
            <person name="Shade A."/>
        </authorList>
    </citation>
    <scope>NUCLEOTIDE SEQUENCE [LARGE SCALE GENOMIC DNA]</scope>
    <source>
        <strain evidence="8">SORGH_AS_0422</strain>
    </source>
</reference>
<proteinExistence type="inferred from homology"/>
<comment type="caution">
    <text evidence="7">The sequence shown here is derived from an EMBL/GenBank/DDBJ whole genome shotgun (WGS) entry which is preliminary data.</text>
</comment>
<dbReference type="GO" id="GO:0031218">
    <property type="term" value="F:arabinogalactan endo-1,4-beta-galactosidase activity"/>
    <property type="evidence" value="ECO:0007669"/>
    <property type="project" value="UniProtKB-EC"/>
</dbReference>
<evidence type="ECO:0000256" key="4">
    <source>
        <dbReference type="ARBA" id="ARBA00022801"/>
    </source>
</evidence>
<dbReference type="Pfam" id="PF07745">
    <property type="entry name" value="Glyco_hydro_53"/>
    <property type="match status" value="1"/>
</dbReference>
<dbReference type="InterPro" id="IPR017853">
    <property type="entry name" value="GH"/>
</dbReference>
<sequence length="371" mass="41561">MLVTGKTFAKSAIFTPTNTNHPVKTNFIKAIACMVTLLVMAACSANKYAITNHTNAFSKGADISWLPQMEATGFKFRNAQGIEEDFFKILKDKGINTIRLRTWVNPSADKASGHCSKEETVAMALRAKKWGMRIMIDFHYSDTWADPGKQKKPKAWEGHDFSTLLNDVYTYTFGVMTALQKAGINPEWVQVGNETPGGMIYPEGSINNWPQLAQLINKGYDAIKAVSPQSKVILHLDQGNNNERFRWWFDKATTQKAKYDVIGLSYYPYWLKGSPDYTLSINDLAKNLNDMAARYNKEVMVVEVGGESAKPQNTYDMLVAVQQKVKLVPNNKGLGVLYWEPQGANSWSHYALSAWGDDGKPTKAMDAFLVK</sequence>
<evidence type="ECO:0000256" key="2">
    <source>
        <dbReference type="ARBA" id="ARBA00010687"/>
    </source>
</evidence>
<accession>A0ABU3GP08</accession>
<dbReference type="SUPFAM" id="SSF51445">
    <property type="entry name" value="(Trans)glycosidases"/>
    <property type="match status" value="1"/>
</dbReference>
<evidence type="ECO:0000256" key="1">
    <source>
        <dbReference type="ARBA" id="ARBA00001695"/>
    </source>
</evidence>
<dbReference type="PANTHER" id="PTHR34983">
    <property type="entry name" value="ARABINOGALACTAN ENDO-BETA-1,4-GALACTANASE A"/>
    <property type="match status" value="1"/>
</dbReference>
<protein>
    <recommendedName>
        <fullName evidence="3 6">Arabinogalactan endo-beta-1,4-galactanase</fullName>
        <ecNumber evidence="3 6">3.2.1.89</ecNumber>
    </recommendedName>
</protein>
<dbReference type="InterPro" id="IPR011683">
    <property type="entry name" value="Glyco_hydro_53"/>
</dbReference>